<evidence type="ECO:0000256" key="10">
    <source>
        <dbReference type="ARBA" id="ARBA00023310"/>
    </source>
</evidence>
<evidence type="ECO:0000256" key="6">
    <source>
        <dbReference type="ARBA" id="ARBA00022781"/>
    </source>
</evidence>
<evidence type="ECO:0000313" key="14">
    <source>
        <dbReference type="Proteomes" id="UP000177169"/>
    </source>
</evidence>
<protein>
    <recommendedName>
        <fullName evidence="11 12">ATP synthase subunit a</fullName>
    </recommendedName>
    <alternativeName>
        <fullName evidence="11">ATP synthase F0 sector subunit a</fullName>
    </alternativeName>
    <alternativeName>
        <fullName evidence="11">F-ATPase subunit 6</fullName>
    </alternativeName>
</protein>
<dbReference type="GO" id="GO:0046933">
    <property type="term" value="F:proton-transporting ATP synthase activity, rotational mechanism"/>
    <property type="evidence" value="ECO:0007669"/>
    <property type="project" value="UniProtKB-UniRule"/>
</dbReference>
<gene>
    <name evidence="11" type="primary">atpB</name>
    <name evidence="13" type="ORF">A3D01_06110</name>
</gene>
<dbReference type="GO" id="GO:0045259">
    <property type="term" value="C:proton-transporting ATP synthase complex"/>
    <property type="evidence" value="ECO:0007669"/>
    <property type="project" value="UniProtKB-KW"/>
</dbReference>
<dbReference type="AlphaFoldDB" id="A0A1F7Z2K6"/>
<accession>A0A1F7Z2K6</accession>
<dbReference type="GO" id="GO:0005886">
    <property type="term" value="C:plasma membrane"/>
    <property type="evidence" value="ECO:0007669"/>
    <property type="project" value="UniProtKB-SubCell"/>
</dbReference>
<sequence length="268" mass="29648">MGKLHISVAPEIIANIAGLNITNSLLTSLIVMGILILLAFKTASQKPETVKERKSMLYMALEMIIEGFYNFIKNIAGDRVEKLFPLLFTFFLYIIIGNWIGLVPGVGSVGFYKATEHGREFIPLFRGPNADLNTTLALALISVGFTQYVSIKSHGFKGYIARFINIKNPINFFVGILELSSEFSKVLSFSFRLFGNIFAGEVLLAVMVFLIPILVPVPFLFLEVFVGFIQALVFTMLTAIFIVVASEVHHESENSNQKSIKLGGEVGI</sequence>
<dbReference type="SUPFAM" id="SSF81336">
    <property type="entry name" value="F1F0 ATP synthase subunit A"/>
    <property type="match status" value="1"/>
</dbReference>
<evidence type="ECO:0000256" key="9">
    <source>
        <dbReference type="ARBA" id="ARBA00023136"/>
    </source>
</evidence>
<dbReference type="InterPro" id="IPR045082">
    <property type="entry name" value="ATP_syn_F0_a_bact/chloroplast"/>
</dbReference>
<evidence type="ECO:0000256" key="3">
    <source>
        <dbReference type="ARBA" id="ARBA00022448"/>
    </source>
</evidence>
<feature type="transmembrane region" description="Helical" evidence="11">
    <location>
        <begin position="84"/>
        <end position="112"/>
    </location>
</feature>
<evidence type="ECO:0000256" key="4">
    <source>
        <dbReference type="ARBA" id="ARBA00022547"/>
    </source>
</evidence>
<dbReference type="PROSITE" id="PS00449">
    <property type="entry name" value="ATPASE_A"/>
    <property type="match status" value="1"/>
</dbReference>
<feature type="transmembrane region" description="Helical" evidence="11">
    <location>
        <begin position="193"/>
        <end position="215"/>
    </location>
</feature>
<dbReference type="GO" id="GO:0042777">
    <property type="term" value="P:proton motive force-driven plasma membrane ATP synthesis"/>
    <property type="evidence" value="ECO:0007669"/>
    <property type="project" value="TreeGrafter"/>
</dbReference>
<keyword evidence="11" id="KW-1003">Cell membrane</keyword>
<proteinExistence type="inferred from homology"/>
<comment type="function">
    <text evidence="11 12">Key component of the proton channel; it plays a direct role in the translocation of protons across the membrane.</text>
</comment>
<reference evidence="13 14" key="1">
    <citation type="journal article" date="2016" name="Nat. Commun.">
        <title>Thousands of microbial genomes shed light on interconnected biogeochemical processes in an aquifer system.</title>
        <authorList>
            <person name="Anantharaman K."/>
            <person name="Brown C.T."/>
            <person name="Hug L.A."/>
            <person name="Sharon I."/>
            <person name="Castelle C.J."/>
            <person name="Probst A.J."/>
            <person name="Thomas B.C."/>
            <person name="Singh A."/>
            <person name="Wilkins M.J."/>
            <person name="Karaoz U."/>
            <person name="Brodie E.L."/>
            <person name="Williams K.H."/>
            <person name="Hubbard S.S."/>
            <person name="Banfield J.F."/>
        </authorList>
    </citation>
    <scope>NUCLEOTIDE SEQUENCE [LARGE SCALE GENOMIC DNA]</scope>
</reference>
<name>A0A1F7Z2K6_9BACT</name>
<dbReference type="InterPro" id="IPR023011">
    <property type="entry name" value="ATP_synth_F0_asu_AS"/>
</dbReference>
<feature type="transmembrane region" description="Helical" evidence="11">
    <location>
        <begin position="12"/>
        <end position="40"/>
    </location>
</feature>
<dbReference type="InterPro" id="IPR035908">
    <property type="entry name" value="F0_ATP_A_sf"/>
</dbReference>
<keyword evidence="9 11" id="KW-0472">Membrane</keyword>
<dbReference type="Proteomes" id="UP000177169">
    <property type="component" value="Unassembled WGS sequence"/>
</dbReference>
<evidence type="ECO:0000256" key="7">
    <source>
        <dbReference type="ARBA" id="ARBA00022989"/>
    </source>
</evidence>
<organism evidence="13 14">
    <name type="scientific">Candidatus Woesebacteria bacterium RIFCSPHIGHO2_02_FULL_39_13</name>
    <dbReference type="NCBI Taxonomy" id="1802505"/>
    <lineage>
        <taxon>Bacteria</taxon>
        <taxon>Candidatus Woeseibacteriota</taxon>
    </lineage>
</organism>
<keyword evidence="10 11" id="KW-0066">ATP synthesis</keyword>
<keyword evidence="6 11" id="KW-0375">Hydrogen ion transport</keyword>
<evidence type="ECO:0000256" key="12">
    <source>
        <dbReference type="RuleBase" id="RU000483"/>
    </source>
</evidence>
<feature type="transmembrane region" description="Helical" evidence="11">
    <location>
        <begin position="132"/>
        <end position="151"/>
    </location>
</feature>
<dbReference type="InterPro" id="IPR000568">
    <property type="entry name" value="ATP_synth_F0_asu"/>
</dbReference>
<keyword evidence="7 11" id="KW-1133">Transmembrane helix</keyword>
<keyword evidence="3 11" id="KW-0813">Transport</keyword>
<evidence type="ECO:0000256" key="1">
    <source>
        <dbReference type="ARBA" id="ARBA00004141"/>
    </source>
</evidence>
<dbReference type="PRINTS" id="PR00123">
    <property type="entry name" value="ATPASEA"/>
</dbReference>
<dbReference type="NCBIfam" id="TIGR01131">
    <property type="entry name" value="ATP_synt_6_or_A"/>
    <property type="match status" value="1"/>
</dbReference>
<dbReference type="HAMAP" id="MF_01393">
    <property type="entry name" value="ATP_synth_a_bact"/>
    <property type="match status" value="1"/>
</dbReference>
<keyword evidence="4 11" id="KW-0138">CF(0)</keyword>
<keyword evidence="5 11" id="KW-0812">Transmembrane</keyword>
<dbReference type="Gene3D" id="1.20.120.220">
    <property type="entry name" value="ATP synthase, F0 complex, subunit A"/>
    <property type="match status" value="1"/>
</dbReference>
<comment type="caution">
    <text evidence="13">The sequence shown here is derived from an EMBL/GenBank/DDBJ whole genome shotgun (WGS) entry which is preliminary data.</text>
</comment>
<comment type="similarity">
    <text evidence="2 11 12">Belongs to the ATPase A chain family.</text>
</comment>
<dbReference type="CDD" id="cd00310">
    <property type="entry name" value="ATP-synt_Fo_a_6"/>
    <property type="match status" value="1"/>
</dbReference>
<feature type="transmembrane region" description="Helical" evidence="11">
    <location>
        <begin position="221"/>
        <end position="245"/>
    </location>
</feature>
<evidence type="ECO:0000256" key="2">
    <source>
        <dbReference type="ARBA" id="ARBA00006810"/>
    </source>
</evidence>
<dbReference type="PANTHER" id="PTHR42823">
    <property type="entry name" value="ATP SYNTHASE SUBUNIT A, CHLOROPLASTIC"/>
    <property type="match status" value="1"/>
</dbReference>
<comment type="subcellular location">
    <subcellularLocation>
        <location evidence="11 12">Cell membrane</location>
        <topology evidence="11 12">Multi-pass membrane protein</topology>
    </subcellularLocation>
    <subcellularLocation>
        <location evidence="1">Membrane</location>
        <topology evidence="1">Multi-pass membrane protein</topology>
    </subcellularLocation>
</comment>
<evidence type="ECO:0000313" key="13">
    <source>
        <dbReference type="EMBL" id="OGM33694.1"/>
    </source>
</evidence>
<evidence type="ECO:0000256" key="11">
    <source>
        <dbReference type="HAMAP-Rule" id="MF_01393"/>
    </source>
</evidence>
<evidence type="ECO:0000256" key="5">
    <source>
        <dbReference type="ARBA" id="ARBA00022692"/>
    </source>
</evidence>
<evidence type="ECO:0000256" key="8">
    <source>
        <dbReference type="ARBA" id="ARBA00023065"/>
    </source>
</evidence>
<dbReference type="EMBL" id="MGGR01000015">
    <property type="protein sequence ID" value="OGM33694.1"/>
    <property type="molecule type" value="Genomic_DNA"/>
</dbReference>
<feature type="transmembrane region" description="Helical" evidence="11">
    <location>
        <begin position="55"/>
        <end position="72"/>
    </location>
</feature>
<dbReference type="STRING" id="1802505.A3D01_06110"/>
<keyword evidence="8 11" id="KW-0406">Ion transport</keyword>
<dbReference type="Pfam" id="PF00119">
    <property type="entry name" value="ATP-synt_A"/>
    <property type="match status" value="1"/>
</dbReference>
<dbReference type="PANTHER" id="PTHR42823:SF3">
    <property type="entry name" value="ATP SYNTHASE SUBUNIT A, CHLOROPLASTIC"/>
    <property type="match status" value="1"/>
</dbReference>